<evidence type="ECO:0000313" key="9">
    <source>
        <dbReference type="Proteomes" id="UP000033695"/>
    </source>
</evidence>
<dbReference type="PIRSF" id="PIRSF000538">
    <property type="entry name" value="GlpK"/>
    <property type="match status" value="1"/>
</dbReference>
<dbReference type="InterPro" id="IPR018484">
    <property type="entry name" value="FGGY_N"/>
</dbReference>
<dbReference type="InterPro" id="IPR018483">
    <property type="entry name" value="Carb_kinase_FGGY_CS"/>
</dbReference>
<dbReference type="InterPro" id="IPR018485">
    <property type="entry name" value="FGGY_C"/>
</dbReference>
<comment type="caution">
    <text evidence="8">The sequence shown here is derived from an EMBL/GenBank/DDBJ whole genome shotgun (WGS) entry which is preliminary data.</text>
</comment>
<feature type="domain" description="Carbohydrate kinase FGGY C-terminal" evidence="7">
    <location>
        <begin position="257"/>
        <end position="447"/>
    </location>
</feature>
<evidence type="ECO:0000256" key="1">
    <source>
        <dbReference type="ARBA" id="ARBA00009156"/>
    </source>
</evidence>
<dbReference type="PATRIC" id="fig|1218508.4.peg.187"/>
<dbReference type="Pfam" id="PF02782">
    <property type="entry name" value="FGGY_C"/>
    <property type="match status" value="1"/>
</dbReference>
<dbReference type="InterPro" id="IPR050406">
    <property type="entry name" value="FGGY_Carb_Kinase"/>
</dbReference>
<evidence type="ECO:0000256" key="5">
    <source>
        <dbReference type="SAM" id="Coils"/>
    </source>
</evidence>
<dbReference type="Proteomes" id="UP000033695">
    <property type="component" value="Unassembled WGS sequence"/>
</dbReference>
<dbReference type="CDD" id="cd07802">
    <property type="entry name" value="ASKHA_NBD_FGGY_EcLyxK-like"/>
    <property type="match status" value="1"/>
</dbReference>
<accession>A0A0F4KX13</accession>
<comment type="similarity">
    <text evidence="1 4">Belongs to the FGGY kinase family.</text>
</comment>
<keyword evidence="9" id="KW-1185">Reference proteome</keyword>
<gene>
    <name evidence="8" type="ORF">JG29_01810</name>
</gene>
<dbReference type="EMBL" id="JXBZ01000002">
    <property type="protein sequence ID" value="KJY51137.1"/>
    <property type="molecule type" value="Genomic_DNA"/>
</dbReference>
<name>A0A0F4KX13_9LACO</name>
<dbReference type="GO" id="GO:0005975">
    <property type="term" value="P:carbohydrate metabolic process"/>
    <property type="evidence" value="ECO:0007669"/>
    <property type="project" value="InterPro"/>
</dbReference>
<organism evidence="8 9">
    <name type="scientific">Bombilactobacillus mellis</name>
    <dbReference type="NCBI Taxonomy" id="1218508"/>
    <lineage>
        <taxon>Bacteria</taxon>
        <taxon>Bacillati</taxon>
        <taxon>Bacillota</taxon>
        <taxon>Bacilli</taxon>
        <taxon>Lactobacillales</taxon>
        <taxon>Lactobacillaceae</taxon>
        <taxon>Bombilactobacillus</taxon>
    </lineage>
</organism>
<dbReference type="GO" id="GO:0016301">
    <property type="term" value="F:kinase activity"/>
    <property type="evidence" value="ECO:0007669"/>
    <property type="project" value="UniProtKB-KW"/>
</dbReference>
<dbReference type="InterPro" id="IPR043129">
    <property type="entry name" value="ATPase_NBD"/>
</dbReference>
<dbReference type="PROSITE" id="PS00445">
    <property type="entry name" value="FGGY_KINASES_2"/>
    <property type="match status" value="1"/>
</dbReference>
<keyword evidence="3 4" id="KW-0418">Kinase</keyword>
<dbReference type="InterPro" id="IPR000577">
    <property type="entry name" value="Carb_kinase_FGGY"/>
</dbReference>
<dbReference type="Gene3D" id="3.30.420.40">
    <property type="match status" value="2"/>
</dbReference>
<evidence type="ECO:0000256" key="2">
    <source>
        <dbReference type="ARBA" id="ARBA00022679"/>
    </source>
</evidence>
<evidence type="ECO:0000256" key="3">
    <source>
        <dbReference type="ARBA" id="ARBA00022777"/>
    </source>
</evidence>
<evidence type="ECO:0000259" key="7">
    <source>
        <dbReference type="Pfam" id="PF02782"/>
    </source>
</evidence>
<evidence type="ECO:0000313" key="8">
    <source>
        <dbReference type="EMBL" id="KJY51137.1"/>
    </source>
</evidence>
<keyword evidence="2 4" id="KW-0808">Transferase</keyword>
<feature type="domain" description="Carbohydrate kinase FGGY N-terminal" evidence="6">
    <location>
        <begin position="3"/>
        <end position="245"/>
    </location>
</feature>
<dbReference type="PANTHER" id="PTHR43095:SF3">
    <property type="entry name" value="L-XYLULOSE_3-KETO-L-GULONATE KINASE"/>
    <property type="match status" value="1"/>
</dbReference>
<evidence type="ECO:0000256" key="4">
    <source>
        <dbReference type="RuleBase" id="RU003733"/>
    </source>
</evidence>
<dbReference type="Pfam" id="PF00370">
    <property type="entry name" value="FGGY_N"/>
    <property type="match status" value="1"/>
</dbReference>
<proteinExistence type="inferred from homology"/>
<evidence type="ECO:0000259" key="6">
    <source>
        <dbReference type="Pfam" id="PF00370"/>
    </source>
</evidence>
<sequence length="513" mass="55851">MQYFLTIDNGGTNTKAVICDAQGKQIAVTSFSTKRIEPQPGFQEIRLTTLLADIGTVIQAALKKAQLAAAQISAISVVGHGKGLYTLDQQGQILMNGILSTDERAQTLATQFQQQVEQIYPLSHQQIMASQAPVLLRWLKEHRRPLYDQIGVVLSNKDFIRYLLTGEIKQELGDASGNNLINLQTHAYDAALCNFFGIPEIYHKLPPLIQATDLAGQITAQAAAATGLQAGTPVYGGMFDIDACAIATGVLDEQHLSMIAGTWNMNIFPSNNLAPQEAGLMNSIFPTGCNLIEASSPTSAGNLSLMIKMLLKQEVQQAQAQKKSIYDDLEELLAQTDATSAKVFFFPFLYGSNVDPQAEGGFLGIRSSTTKSELMRAVYEGIGFAHRYHIEQLLQVLGQKPVSIRMSGGACNSSHWVQMFADILNAPIELTAVQELGGLGGAIACAVGSGVYPDFDTAVQKMSHVVKTYQPDPAQVSIYKQKYQVYYSLLQALDGKWSPLHNLQEELNNEDDS</sequence>
<dbReference type="RefSeq" id="WP_045922091.1">
    <property type="nucleotide sequence ID" value="NZ_JBHTHW010000004.1"/>
</dbReference>
<dbReference type="STRING" id="1218508.JG29_01810"/>
<keyword evidence="5" id="KW-0175">Coiled coil</keyword>
<reference evidence="8 9" key="1">
    <citation type="submission" date="2014-12" db="EMBL/GenBank/DDBJ databases">
        <title>Comparative genomics of the lactic acid bacteria isolated from the honey bee gut.</title>
        <authorList>
            <person name="Ellegaard K.M."/>
            <person name="Tamarit D."/>
            <person name="Javelind E."/>
            <person name="Olofsson T."/>
            <person name="Andersson S.G."/>
            <person name="Vasquez A."/>
        </authorList>
    </citation>
    <scope>NUCLEOTIDE SEQUENCE [LARGE SCALE GENOMIC DNA]</scope>
    <source>
        <strain evidence="8 9">Hon2</strain>
    </source>
</reference>
<dbReference type="SUPFAM" id="SSF53067">
    <property type="entry name" value="Actin-like ATPase domain"/>
    <property type="match status" value="2"/>
</dbReference>
<feature type="coiled-coil region" evidence="5">
    <location>
        <begin position="308"/>
        <end position="335"/>
    </location>
</feature>
<dbReference type="HOGENOM" id="CLU_009281_3_1_9"/>
<dbReference type="AlphaFoldDB" id="A0A0F4KX13"/>
<protein>
    <submittedName>
        <fullName evidence="8">Carbohydrate kinase, FGGY family protein</fullName>
    </submittedName>
</protein>
<dbReference type="PANTHER" id="PTHR43095">
    <property type="entry name" value="SUGAR KINASE"/>
    <property type="match status" value="1"/>
</dbReference>
<dbReference type="GO" id="GO:0016773">
    <property type="term" value="F:phosphotransferase activity, alcohol group as acceptor"/>
    <property type="evidence" value="ECO:0007669"/>
    <property type="project" value="InterPro"/>
</dbReference>